<gene>
    <name evidence="1" type="ORF">PsorP6_009947</name>
</gene>
<dbReference type="Proteomes" id="UP001163321">
    <property type="component" value="Chromosome 6"/>
</dbReference>
<reference evidence="1 2" key="1">
    <citation type="journal article" date="2022" name="bioRxiv">
        <title>The genome of the oomycete Peronosclerospora sorghi, a cosmopolitan pathogen of maize and sorghum, is inflated with dispersed pseudogenes.</title>
        <authorList>
            <person name="Fletcher K."/>
            <person name="Martin F."/>
            <person name="Isakeit T."/>
            <person name="Cavanaugh K."/>
            <person name="Magill C."/>
            <person name="Michelmore R."/>
        </authorList>
    </citation>
    <scope>NUCLEOTIDE SEQUENCE [LARGE SCALE GENOMIC DNA]</scope>
    <source>
        <strain evidence="1">P6</strain>
    </source>
</reference>
<evidence type="ECO:0000313" key="1">
    <source>
        <dbReference type="EMBL" id="KAI9910755.1"/>
    </source>
</evidence>
<comment type="caution">
    <text evidence="1">The sequence shown here is derived from an EMBL/GenBank/DDBJ whole genome shotgun (WGS) entry which is preliminary data.</text>
</comment>
<keyword evidence="2" id="KW-1185">Reference proteome</keyword>
<sequence length="119" mass="13354">MADMVAEAYQNPSVSHLHPTVFSSTKFSSFWLKSPISRSSSSLSSLSFCSPSSSSGMSFIARRHVQKRKAACRNRRYHQVGDLSLELRVTSERNCSSKESSTKPGDTHGSWILSLYWFE</sequence>
<accession>A0ACC0VWL6</accession>
<dbReference type="EMBL" id="CM047585">
    <property type="protein sequence ID" value="KAI9910755.1"/>
    <property type="molecule type" value="Genomic_DNA"/>
</dbReference>
<organism evidence="1 2">
    <name type="scientific">Peronosclerospora sorghi</name>
    <dbReference type="NCBI Taxonomy" id="230839"/>
    <lineage>
        <taxon>Eukaryota</taxon>
        <taxon>Sar</taxon>
        <taxon>Stramenopiles</taxon>
        <taxon>Oomycota</taxon>
        <taxon>Peronosporomycetes</taxon>
        <taxon>Peronosporales</taxon>
        <taxon>Peronosporaceae</taxon>
        <taxon>Peronosclerospora</taxon>
    </lineage>
</organism>
<name>A0ACC0VWL6_9STRA</name>
<protein>
    <submittedName>
        <fullName evidence="1">Uncharacterized protein</fullName>
    </submittedName>
</protein>
<proteinExistence type="predicted"/>
<evidence type="ECO:0000313" key="2">
    <source>
        <dbReference type="Proteomes" id="UP001163321"/>
    </source>
</evidence>